<dbReference type="OrthoDB" id="9797829at2"/>
<evidence type="ECO:0000259" key="2">
    <source>
        <dbReference type="Pfam" id="PF00534"/>
    </source>
</evidence>
<gene>
    <name evidence="4" type="ORF">SAMN02745217_01426</name>
</gene>
<keyword evidence="1 4" id="KW-0808">Transferase</keyword>
<sequence>MKIAFDIQLFLKGEKTGIAWCADNIITQLIKEQKHKYQLNCFTLKVEENTLNGLKKYETKGVVMKKCKWFHDVVYKLLCVFIPVPYSWFFGKKADVTQFFNFIIPPGVRGKKVTIIHDMAYKALPETVRLKTRVWLNLMVRKSCRRADKIITVSEFSKSEIIKYIKVPEEKIVVMPNGVNDSIYHINYSGKEIETAKQKYEINGNYILYLGTLEPRKNIIRLISAYSKLITINPNAPNLVLAGRKGWMYEEIFRKVQQENIEDRVKFIGYVAPDDSPKLLNGADIFLFPSIYEGFGMPILEAMACGTPVISSNLSSLPEVAGDAAILVNPYCSDEICNAMHNLLADNIFRQKLILAGNERVKQFTWENSIRILYSVYEKLMEA</sequence>
<dbReference type="CDD" id="cd03809">
    <property type="entry name" value="GT4_MtfB-like"/>
    <property type="match status" value="1"/>
</dbReference>
<dbReference type="SUPFAM" id="SSF53756">
    <property type="entry name" value="UDP-Glycosyltransferase/glycogen phosphorylase"/>
    <property type="match status" value="1"/>
</dbReference>
<proteinExistence type="predicted"/>
<reference evidence="4 5" key="1">
    <citation type="submission" date="2016-12" db="EMBL/GenBank/DDBJ databases">
        <authorList>
            <person name="Song W.-J."/>
            <person name="Kurnit D.M."/>
        </authorList>
    </citation>
    <scope>NUCLEOTIDE SEQUENCE [LARGE SCALE GENOMIC DNA]</scope>
    <source>
        <strain evidence="4 5">DSM 12503</strain>
    </source>
</reference>
<feature type="domain" description="Glycosyl transferase family 1" evidence="2">
    <location>
        <begin position="194"/>
        <end position="358"/>
    </location>
</feature>
<dbReference type="AlphaFoldDB" id="A0A1M7Y4E9"/>
<accession>A0A1M7Y4E9</accession>
<dbReference type="GO" id="GO:0009103">
    <property type="term" value="P:lipopolysaccharide biosynthetic process"/>
    <property type="evidence" value="ECO:0007669"/>
    <property type="project" value="TreeGrafter"/>
</dbReference>
<name>A0A1M7Y4E9_9FIRM</name>
<dbReference type="Proteomes" id="UP000184612">
    <property type="component" value="Unassembled WGS sequence"/>
</dbReference>
<dbReference type="FunFam" id="3.40.50.2000:FF:000119">
    <property type="entry name" value="Glycosyl transferase group 1"/>
    <property type="match status" value="1"/>
</dbReference>
<dbReference type="EMBL" id="FRFD01000004">
    <property type="protein sequence ID" value="SHO47122.1"/>
    <property type="molecule type" value="Genomic_DNA"/>
</dbReference>
<evidence type="ECO:0000259" key="3">
    <source>
        <dbReference type="Pfam" id="PF13439"/>
    </source>
</evidence>
<dbReference type="GO" id="GO:0016757">
    <property type="term" value="F:glycosyltransferase activity"/>
    <property type="evidence" value="ECO:0007669"/>
    <property type="project" value="InterPro"/>
</dbReference>
<organism evidence="4 5">
    <name type="scientific">Anaerocolumna xylanovorans DSM 12503</name>
    <dbReference type="NCBI Taxonomy" id="1121345"/>
    <lineage>
        <taxon>Bacteria</taxon>
        <taxon>Bacillati</taxon>
        <taxon>Bacillota</taxon>
        <taxon>Clostridia</taxon>
        <taxon>Lachnospirales</taxon>
        <taxon>Lachnospiraceae</taxon>
        <taxon>Anaerocolumna</taxon>
    </lineage>
</organism>
<dbReference type="RefSeq" id="WP_073588147.1">
    <property type="nucleotide sequence ID" value="NZ_FRFD01000004.1"/>
</dbReference>
<evidence type="ECO:0000313" key="5">
    <source>
        <dbReference type="Proteomes" id="UP000184612"/>
    </source>
</evidence>
<dbReference type="PANTHER" id="PTHR46401:SF2">
    <property type="entry name" value="GLYCOSYLTRANSFERASE WBBK-RELATED"/>
    <property type="match status" value="1"/>
</dbReference>
<keyword evidence="5" id="KW-1185">Reference proteome</keyword>
<dbReference type="Pfam" id="PF13439">
    <property type="entry name" value="Glyco_transf_4"/>
    <property type="match status" value="1"/>
</dbReference>
<dbReference type="InterPro" id="IPR001296">
    <property type="entry name" value="Glyco_trans_1"/>
</dbReference>
<dbReference type="Pfam" id="PF00534">
    <property type="entry name" value="Glycos_transf_1"/>
    <property type="match status" value="1"/>
</dbReference>
<evidence type="ECO:0000256" key="1">
    <source>
        <dbReference type="ARBA" id="ARBA00022679"/>
    </source>
</evidence>
<feature type="domain" description="Glycosyltransferase subfamily 4-like N-terminal" evidence="3">
    <location>
        <begin position="111"/>
        <end position="181"/>
    </location>
</feature>
<protein>
    <submittedName>
        <fullName evidence="4">Glycosyltransferase involved in cell wall bisynthesis</fullName>
    </submittedName>
</protein>
<evidence type="ECO:0000313" key="4">
    <source>
        <dbReference type="EMBL" id="SHO47122.1"/>
    </source>
</evidence>
<dbReference type="Gene3D" id="3.40.50.2000">
    <property type="entry name" value="Glycogen Phosphorylase B"/>
    <property type="match status" value="2"/>
</dbReference>
<dbReference type="STRING" id="1121345.SAMN02745217_01426"/>
<dbReference type="InterPro" id="IPR028098">
    <property type="entry name" value="Glyco_trans_4-like_N"/>
</dbReference>
<dbReference type="PANTHER" id="PTHR46401">
    <property type="entry name" value="GLYCOSYLTRANSFERASE WBBK-RELATED"/>
    <property type="match status" value="1"/>
</dbReference>